<gene>
    <name evidence="4" type="ORF">I308_103977</name>
</gene>
<name>A0ABR3BUA1_9TREE</name>
<evidence type="ECO:0008006" key="6">
    <source>
        <dbReference type="Google" id="ProtNLM"/>
    </source>
</evidence>
<dbReference type="PANTHER" id="PTHR11782:SF121">
    <property type="entry name" value="NUCLEOSIDE-DIPHOSPHATASE MIG-23"/>
    <property type="match status" value="1"/>
</dbReference>
<dbReference type="Pfam" id="PF01150">
    <property type="entry name" value="GDA1_CD39"/>
    <property type="match status" value="1"/>
</dbReference>
<evidence type="ECO:0000313" key="4">
    <source>
        <dbReference type="EMBL" id="KAL0247899.1"/>
    </source>
</evidence>
<dbReference type="Gene3D" id="3.30.420.40">
    <property type="match status" value="1"/>
</dbReference>
<evidence type="ECO:0000256" key="3">
    <source>
        <dbReference type="SAM" id="MobiDB-lite"/>
    </source>
</evidence>
<keyword evidence="5" id="KW-1185">Reference proteome</keyword>
<feature type="region of interest" description="Disordered" evidence="3">
    <location>
        <begin position="918"/>
        <end position="977"/>
    </location>
</feature>
<comment type="similarity">
    <text evidence="1">Belongs to the GDA1/CD39 NTPase family.</text>
</comment>
<protein>
    <recommendedName>
        <fullName evidence="6">Nucleoside phosphatase</fullName>
    </recommendedName>
</protein>
<reference evidence="4" key="1">
    <citation type="submission" date="2015-01" db="EMBL/GenBank/DDBJ databases">
        <authorList>
            <consortium name="The Broad Institute Genomics Platform"/>
            <person name="Cuomo C."/>
            <person name="Litvintseva A."/>
            <person name="Chen Y."/>
            <person name="Heitman J."/>
            <person name="Sun S."/>
            <person name="Springer D."/>
            <person name="Dromer F."/>
            <person name="Young S."/>
            <person name="Zeng Q."/>
            <person name="Gargeya S."/>
            <person name="Abouelleil A."/>
            <person name="Alvarado L."/>
            <person name="Chapman S.B."/>
            <person name="Gainer-Dewar J."/>
            <person name="Goldberg J."/>
            <person name="Griggs A."/>
            <person name="Gujja S."/>
            <person name="Hansen M."/>
            <person name="Howarth C."/>
            <person name="Imamovic A."/>
            <person name="Larimer J."/>
            <person name="Murphy C."/>
            <person name="Naylor J."/>
            <person name="Pearson M."/>
            <person name="Priest M."/>
            <person name="Roberts A."/>
            <person name="Saif S."/>
            <person name="Shea T."/>
            <person name="Sykes S."/>
            <person name="Wortman J."/>
            <person name="Nusbaum C."/>
            <person name="Birren B."/>
        </authorList>
    </citation>
    <scope>NUCLEOTIDE SEQUENCE</scope>
    <source>
        <strain evidence="4">IND107</strain>
    </source>
</reference>
<dbReference type="GeneID" id="91990833"/>
<proteinExistence type="inferred from homology"/>
<dbReference type="CDD" id="cd24039">
    <property type="entry name" value="ASKHA_NBD_YND1-like"/>
    <property type="match status" value="1"/>
</dbReference>
<evidence type="ECO:0000256" key="2">
    <source>
        <dbReference type="ARBA" id="ARBA00022801"/>
    </source>
</evidence>
<dbReference type="EMBL" id="ATAM02000006">
    <property type="protein sequence ID" value="KAL0247899.1"/>
    <property type="molecule type" value="Genomic_DNA"/>
</dbReference>
<feature type="compositionally biased region" description="Polar residues" evidence="3">
    <location>
        <begin position="966"/>
        <end position="977"/>
    </location>
</feature>
<dbReference type="Proteomes" id="UP000054399">
    <property type="component" value="Unassembled WGS sequence"/>
</dbReference>
<evidence type="ECO:0000256" key="1">
    <source>
        <dbReference type="ARBA" id="ARBA00009283"/>
    </source>
</evidence>
<feature type="region of interest" description="Disordered" evidence="3">
    <location>
        <begin position="682"/>
        <end position="713"/>
    </location>
</feature>
<accession>A0ABR3BUA1</accession>
<feature type="compositionally biased region" description="Low complexity" evidence="3">
    <location>
        <begin position="840"/>
        <end position="855"/>
    </location>
</feature>
<dbReference type="InterPro" id="IPR000407">
    <property type="entry name" value="GDA1_CD39_NTPase"/>
</dbReference>
<dbReference type="Gene3D" id="3.30.420.150">
    <property type="entry name" value="Exopolyphosphatase. Domain 2"/>
    <property type="match status" value="1"/>
</dbReference>
<feature type="region of interest" description="Disordered" evidence="3">
    <location>
        <begin position="638"/>
        <end position="658"/>
    </location>
</feature>
<reference evidence="4" key="2">
    <citation type="submission" date="2024-01" db="EMBL/GenBank/DDBJ databases">
        <title>Comparative genomics of Cryptococcus and Kwoniella reveals pathogenesis evolution and contrasting modes of karyotype evolution via chromosome fusion or intercentromeric recombination.</title>
        <authorList>
            <person name="Coelho M.A."/>
            <person name="David-Palma M."/>
            <person name="Shea T."/>
            <person name="Bowers K."/>
            <person name="Mcginley-Smith S."/>
            <person name="Mohammad A.W."/>
            <person name="Gnirke A."/>
            <person name="Yurkov A.M."/>
            <person name="Nowrousian M."/>
            <person name="Sun S."/>
            <person name="Cuomo C.A."/>
            <person name="Heitman J."/>
        </authorList>
    </citation>
    <scope>NUCLEOTIDE SEQUENCE</scope>
    <source>
        <strain evidence="4">IND107</strain>
    </source>
</reference>
<feature type="region of interest" description="Disordered" evidence="3">
    <location>
        <begin position="838"/>
        <end position="888"/>
    </location>
</feature>
<dbReference type="PANTHER" id="PTHR11782">
    <property type="entry name" value="ADENOSINE/GUANOSINE DIPHOSPHATASE"/>
    <property type="match status" value="1"/>
</dbReference>
<sequence>MAPSVTPLTTHYALVIDAGSSGSRLQIYSWRDPDLERAEILQDVKNIEREGSSSSSAGGGRWWWGGEDGWKGKGKGKGKEMEEVALRRLVRVGKGVEGDDWVKRVEPGISTVDPENVPEYLAPLLTHALQHIPPSVHSSTPIYVLATAGMRLLPPQQRDAILQATCDTLRNDYPFLVPGPTEDGPCGENVRVIDGEEEGIWGWVAVNYLMDGFGHAPSPSSLSNPGTYSSSSTNLLPLAPLASAPPESSSASITPVDIAHHSPTFGFLDMGGASTQLAFSPSASELLTSGFPPDKLRTVSLRLLSGEQVDWPVFVASWLGFGTNRARERYITSLYQRWASAHPSPSAQDLATPIPDPCLPKNLSVPPPLSSSSQPALIGTGSFPECLTSLHPLLEHSTPCPTSHCLFAGQPTPHIDFERHDQRGFIGISEYWYTMQHVLGVGGVWDWGEWEKGMKEFCGKEWGVIKGEMEDGDWEGVNMDPTRLEMQCFKGAWISNVLHEGIGIPRLVDAGGNDTLTGGLLGDTNVEAERRAREKGLFEGKGQGKQHFQSMDQVGETAISWTLGKVVIEASKAVQPRSTEMEGWWMRHLNLGSMRLPLSLPIPKHLEGKLEDLGLSAVWVYAVVAFFLVGMLFSRSNRRGGSSGTGMARRRKPSLSSPPLPVRPWFTFPSFLSGPAADPSLSIEDGPDLSPTSSTSSNSFSGSGTGGGSASGKLRIVPGRLRLWSLRISNTINKYLPSSLPFSLGNSNSRQRGAAHEMWSGIGLGLPRARHNSMPMIGMGSNTAPGVGLLSPSGGGGYSQPGSPRSVPTSFFTPASVPGIGGLNMGLGCLTPETAHTGISSATSVSPSPSLASTSSPPPPRSSLKSGKAGRPFKSRQNSYNLHPHHGPLGFHSVGEGVGVGVGGGGWNDPPLAMLSAPSSGVGPSGSGTADDGGVLTPTANGGLSNGALSRNSSRANLSELGLAQRSMSRTGTPGFD</sequence>
<feature type="compositionally biased region" description="Low complexity" evidence="3">
    <location>
        <begin position="690"/>
        <end position="702"/>
    </location>
</feature>
<comment type="caution">
    <text evidence="4">The sequence shown here is derived from an EMBL/GenBank/DDBJ whole genome shotgun (WGS) entry which is preliminary data.</text>
</comment>
<keyword evidence="2" id="KW-0378">Hydrolase</keyword>
<evidence type="ECO:0000313" key="5">
    <source>
        <dbReference type="Proteomes" id="UP000054399"/>
    </source>
</evidence>
<organism evidence="4 5">
    <name type="scientific">Cryptococcus tetragattii IND107</name>
    <dbReference type="NCBI Taxonomy" id="1296105"/>
    <lineage>
        <taxon>Eukaryota</taxon>
        <taxon>Fungi</taxon>
        <taxon>Dikarya</taxon>
        <taxon>Basidiomycota</taxon>
        <taxon>Agaricomycotina</taxon>
        <taxon>Tremellomycetes</taxon>
        <taxon>Tremellales</taxon>
        <taxon>Cryptococcaceae</taxon>
        <taxon>Cryptococcus</taxon>
        <taxon>Cryptococcus gattii species complex</taxon>
    </lineage>
</organism>
<dbReference type="RefSeq" id="XP_066613860.1">
    <property type="nucleotide sequence ID" value="XM_066758458.1"/>
</dbReference>
<feature type="compositionally biased region" description="Polar residues" evidence="3">
    <location>
        <begin position="938"/>
        <end position="957"/>
    </location>
</feature>